<keyword evidence="23" id="KW-0539">Nucleus</keyword>
<dbReference type="AlphaFoldDB" id="A0A3Q4BAQ4"/>
<reference evidence="44" key="1">
    <citation type="submission" date="2025-08" db="UniProtKB">
        <authorList>
            <consortium name="Ensembl"/>
        </authorList>
    </citation>
    <scope>IDENTIFICATION</scope>
</reference>
<evidence type="ECO:0000256" key="19">
    <source>
        <dbReference type="ARBA" id="ARBA00022837"/>
    </source>
</evidence>
<evidence type="ECO:0000256" key="22">
    <source>
        <dbReference type="ARBA" id="ARBA00023136"/>
    </source>
</evidence>
<comment type="catalytic activity">
    <reaction evidence="39">
        <text>L-glutaminyl-[protein] + histamine = 5-histaminyl-L-glutamyl-[protein] + NH4(+)</text>
        <dbReference type="Rhea" id="RHEA:66564"/>
        <dbReference type="Rhea" id="RHEA-COMP:10207"/>
        <dbReference type="Rhea" id="RHEA-COMP:17056"/>
        <dbReference type="ChEBI" id="CHEBI:28938"/>
        <dbReference type="ChEBI" id="CHEBI:30011"/>
        <dbReference type="ChEBI" id="CHEBI:58432"/>
        <dbReference type="ChEBI" id="CHEBI:167179"/>
    </reaction>
    <physiologicalReaction direction="left-to-right" evidence="39">
        <dbReference type="Rhea" id="RHEA:66565"/>
    </physiologicalReaction>
</comment>
<dbReference type="Proteomes" id="UP000261620">
    <property type="component" value="Unplaced"/>
</dbReference>
<keyword evidence="18" id="KW-0378">Hydrolase</keyword>
<evidence type="ECO:0000256" key="13">
    <source>
        <dbReference type="ARBA" id="ARBA00022530"/>
    </source>
</evidence>
<keyword evidence="45" id="KW-1185">Reference proteome</keyword>
<dbReference type="InterPro" id="IPR036985">
    <property type="entry name" value="Transglutaminase-like_sf"/>
</dbReference>
<dbReference type="Gene3D" id="2.60.40.10">
    <property type="entry name" value="Immunoglobulins"/>
    <property type="match status" value="2"/>
</dbReference>
<dbReference type="InterPro" id="IPR050779">
    <property type="entry name" value="Transglutaminase"/>
</dbReference>
<dbReference type="InterPro" id="IPR013783">
    <property type="entry name" value="Ig-like_fold"/>
</dbReference>
<accession>A0A3Q4BAQ4</accession>
<proteinExistence type="inferred from homology"/>
<comment type="catalytic activity">
    <reaction evidence="38">
        <text>L-glutaminyl-[protein] + H2O = L-glutamyl-[protein] + NH4(+)</text>
        <dbReference type="Rhea" id="RHEA:16441"/>
        <dbReference type="Rhea" id="RHEA-COMP:10207"/>
        <dbReference type="Rhea" id="RHEA-COMP:10208"/>
        <dbReference type="ChEBI" id="CHEBI:15377"/>
        <dbReference type="ChEBI" id="CHEBI:28938"/>
        <dbReference type="ChEBI" id="CHEBI:29973"/>
        <dbReference type="ChEBI" id="CHEBI:30011"/>
        <dbReference type="EC" id="3.5.1.44"/>
    </reaction>
    <physiologicalReaction direction="left-to-right" evidence="38">
        <dbReference type="Rhea" id="RHEA:16442"/>
    </physiologicalReaction>
</comment>
<dbReference type="FunFam" id="3.90.260.10:FF:000001">
    <property type="entry name" value="Protein-glutamine gamma-glutamyltransferase 2"/>
    <property type="match status" value="1"/>
</dbReference>
<keyword evidence="11" id="KW-0963">Cytoplasm</keyword>
<evidence type="ECO:0000256" key="24">
    <source>
        <dbReference type="ARBA" id="ARBA00023315"/>
    </source>
</evidence>
<dbReference type="InterPro" id="IPR002931">
    <property type="entry name" value="Transglutaminase-like"/>
</dbReference>
<dbReference type="Pfam" id="PF00927">
    <property type="entry name" value="Transglut_C"/>
    <property type="match status" value="1"/>
</dbReference>
<comment type="catalytic activity">
    <reaction evidence="41">
        <text>L-glutaminyl-[protein] + dopamine = 5-dopaminyl-L-glutamyl-[protein] + NH4(+)</text>
        <dbReference type="Rhea" id="RHEA:66556"/>
        <dbReference type="Rhea" id="RHEA-COMP:10207"/>
        <dbReference type="Rhea" id="RHEA-COMP:17053"/>
        <dbReference type="ChEBI" id="CHEBI:28938"/>
        <dbReference type="ChEBI" id="CHEBI:30011"/>
        <dbReference type="ChEBI" id="CHEBI:59905"/>
        <dbReference type="ChEBI" id="CHEBI:167175"/>
    </reaction>
    <physiologicalReaction direction="left-to-right" evidence="41">
        <dbReference type="Rhea" id="RHEA:66557"/>
    </physiologicalReaction>
</comment>
<evidence type="ECO:0000256" key="34">
    <source>
        <dbReference type="ARBA" id="ARBA00042239"/>
    </source>
</evidence>
<evidence type="ECO:0000256" key="40">
    <source>
        <dbReference type="ARBA" id="ARBA00048230"/>
    </source>
</evidence>
<evidence type="ECO:0000256" key="38">
    <source>
        <dbReference type="ARBA" id="ARBA00047868"/>
    </source>
</evidence>
<dbReference type="Pfam" id="PF00868">
    <property type="entry name" value="Transglut_N"/>
    <property type="match status" value="1"/>
</dbReference>
<evidence type="ECO:0000256" key="9">
    <source>
        <dbReference type="ARBA" id="ARBA00022454"/>
    </source>
</evidence>
<feature type="active site" evidence="42">
    <location>
        <position position="242"/>
    </location>
</feature>
<dbReference type="PANTHER" id="PTHR11590:SF6">
    <property type="entry name" value="PROTEIN-GLUTAMINE GAMMA-GLUTAMYLTRANSFERASE 2"/>
    <property type="match status" value="1"/>
</dbReference>
<feature type="domain" description="Transglutaminase-like" evidence="43">
    <location>
        <begin position="234"/>
        <end position="328"/>
    </location>
</feature>
<evidence type="ECO:0000256" key="35">
    <source>
        <dbReference type="ARBA" id="ARBA00042912"/>
    </source>
</evidence>
<evidence type="ECO:0000256" key="20">
    <source>
        <dbReference type="ARBA" id="ARBA00023128"/>
    </source>
</evidence>
<keyword evidence="24" id="KW-0012">Acyltransferase</keyword>
<evidence type="ECO:0000256" key="32">
    <source>
        <dbReference type="ARBA" id="ARBA00042099"/>
    </source>
</evidence>
<dbReference type="SUPFAM" id="SSF49309">
    <property type="entry name" value="Transglutaminase, two C-terminal domains"/>
    <property type="match status" value="1"/>
</dbReference>
<keyword evidence="13" id="KW-0272">Extracellular matrix</keyword>
<dbReference type="SMART" id="SM00460">
    <property type="entry name" value="TGc"/>
    <property type="match status" value="1"/>
</dbReference>
<reference evidence="44" key="2">
    <citation type="submission" date="2025-09" db="UniProtKB">
        <authorList>
            <consortium name="Ensembl"/>
        </authorList>
    </citation>
    <scope>IDENTIFICATION</scope>
</reference>
<dbReference type="EC" id="2.3.2.13" evidence="25"/>
<evidence type="ECO:0000256" key="5">
    <source>
        <dbReference type="ARBA" id="ARBA00004286"/>
    </source>
</evidence>
<evidence type="ECO:0000256" key="21">
    <source>
        <dbReference type="ARBA" id="ARBA00023134"/>
    </source>
</evidence>
<protein>
    <recommendedName>
        <fullName evidence="29">Protein-glutamine gamma-glutamyltransferase 2</fullName>
        <ecNumber evidence="25">2.3.2.13</ecNumber>
        <ecNumber evidence="28">3.5.1.44</ecNumber>
    </recommendedName>
    <alternativeName>
        <fullName evidence="32">Isopeptidase TGM2</fullName>
    </alternativeName>
    <alternativeName>
        <fullName evidence="34">Protein-glutamine deamidase TGM2</fullName>
    </alternativeName>
    <alternativeName>
        <fullName evidence="33">Protein-glutamine dopaminyltransferase TGM2</fullName>
    </alternativeName>
    <alternativeName>
        <fullName evidence="36">Protein-glutamine histaminyltransferase TGM2</fullName>
    </alternativeName>
    <alternativeName>
        <fullName evidence="37">Protein-glutamine noradrenalinyltransferase TGM2</fullName>
    </alternativeName>
    <alternativeName>
        <fullName evidence="35">Protein-glutamine serotonyltransferase TGM2</fullName>
    </alternativeName>
    <alternativeName>
        <fullName evidence="31">Tissue transglutaminase</fullName>
    </alternativeName>
    <alternativeName>
        <fullName evidence="30">Transglutaminase-2</fullName>
    </alternativeName>
</protein>
<evidence type="ECO:0000256" key="1">
    <source>
        <dbReference type="ARBA" id="ARBA00001913"/>
    </source>
</evidence>
<evidence type="ECO:0000256" key="16">
    <source>
        <dbReference type="ARBA" id="ARBA00022723"/>
    </source>
</evidence>
<dbReference type="EC" id="3.5.1.44" evidence="28"/>
<keyword evidence="14" id="KW-0645">Protease</keyword>
<evidence type="ECO:0000256" key="33">
    <source>
        <dbReference type="ARBA" id="ARBA00042105"/>
    </source>
</evidence>
<evidence type="ECO:0000256" key="36">
    <source>
        <dbReference type="ARBA" id="ARBA00043104"/>
    </source>
</evidence>
<dbReference type="SUPFAM" id="SSF81296">
    <property type="entry name" value="E set domains"/>
    <property type="match status" value="1"/>
</dbReference>
<feature type="active site" evidence="42">
    <location>
        <position position="325"/>
    </location>
</feature>
<evidence type="ECO:0000256" key="6">
    <source>
        <dbReference type="ARBA" id="ARBA00004498"/>
    </source>
</evidence>
<keyword evidence="10" id="KW-1003">Cell membrane</keyword>
<comment type="catalytic activity">
    <reaction evidence="26">
        <text>L-glutaminyl-[protein] + serotonin = 5-serotonyl-L-glutamyl-[protein] + NH4(+)</text>
        <dbReference type="Rhea" id="RHEA:66552"/>
        <dbReference type="Rhea" id="RHEA-COMP:10207"/>
        <dbReference type="Rhea" id="RHEA-COMP:17052"/>
        <dbReference type="ChEBI" id="CHEBI:28938"/>
        <dbReference type="ChEBI" id="CHEBI:30011"/>
        <dbReference type="ChEBI" id="CHEBI:167174"/>
        <dbReference type="ChEBI" id="CHEBI:350546"/>
    </reaction>
    <physiologicalReaction direction="left-to-right" evidence="26">
        <dbReference type="Rhea" id="RHEA:66553"/>
    </physiologicalReaction>
</comment>
<comment type="cofactor">
    <cofactor evidence="1">
        <name>Ca(2+)</name>
        <dbReference type="ChEBI" id="CHEBI:29108"/>
    </cofactor>
</comment>
<evidence type="ECO:0000256" key="18">
    <source>
        <dbReference type="ARBA" id="ARBA00022801"/>
    </source>
</evidence>
<organism evidence="44 45">
    <name type="scientific">Mola mola</name>
    <name type="common">Ocean sunfish</name>
    <name type="synonym">Tetraodon mola</name>
    <dbReference type="NCBI Taxonomy" id="94237"/>
    <lineage>
        <taxon>Eukaryota</taxon>
        <taxon>Metazoa</taxon>
        <taxon>Chordata</taxon>
        <taxon>Craniata</taxon>
        <taxon>Vertebrata</taxon>
        <taxon>Euteleostomi</taxon>
        <taxon>Actinopterygii</taxon>
        <taxon>Neopterygii</taxon>
        <taxon>Teleostei</taxon>
        <taxon>Neoteleostei</taxon>
        <taxon>Acanthomorphata</taxon>
        <taxon>Eupercaria</taxon>
        <taxon>Tetraodontiformes</taxon>
        <taxon>Molidae</taxon>
        <taxon>Mola</taxon>
    </lineage>
</organism>
<evidence type="ECO:0000256" key="29">
    <source>
        <dbReference type="ARBA" id="ARBA00040561"/>
    </source>
</evidence>
<keyword evidence="16" id="KW-0479">Metal-binding</keyword>
<dbReference type="GO" id="GO:0003810">
    <property type="term" value="F:protein-glutamine gamma-glutamyltransferase activity"/>
    <property type="evidence" value="ECO:0007669"/>
    <property type="project" value="UniProtKB-EC"/>
</dbReference>
<evidence type="ECO:0000256" key="41">
    <source>
        <dbReference type="ARBA" id="ARBA00048365"/>
    </source>
</evidence>
<evidence type="ECO:0000256" key="42">
    <source>
        <dbReference type="PIRSR" id="PIRSR000459-1"/>
    </source>
</evidence>
<keyword evidence="15" id="KW-0808">Transferase</keyword>
<dbReference type="InterPro" id="IPR008958">
    <property type="entry name" value="Transglutaminase_C"/>
</dbReference>
<comment type="similarity">
    <text evidence="8">Belongs to the transglutaminase superfamily. Transglutaminase family.</text>
</comment>
<evidence type="ECO:0000256" key="10">
    <source>
        <dbReference type="ARBA" id="ARBA00022475"/>
    </source>
</evidence>
<sequence>NLPAAVIKSVDFHCGSNNAAHRTIEISSPDPSQNFGTRCEFGNPSPMYPSDAKAIWKYAIEKSADLQRNMVTLSVTPPPDAPVGRYSLSARTVDGDAPVGTLVVLFNPWCSDDWVYLPDERERQEYVMNEEGLIYYGTSVYPKPMTWVFGQEEMVDIVLKILDVNPKHAKDPSDDVSARCNPIYVGRVLSAMINANGDRGVLEGRWVGSYDDGVRPTHWTGSVSILQQWYRNNCRPVKYGQCWVFAGVMCTVMRFLGIPCRVVTNFQSAHDTNRSLTIDKYYDDHGERSSESKDSVWNFHVWVEGWMKRPDLQKGNAYDGWQVLDPTPQEKSEGTFCCGPAPVTAILQGEVNLKYDVPFVFAEVNADIVNAFGSKRKIHTDTSSVGQKISTKAVDNGMRDDITHSYKYREGKDCTCKGMRQLHNVRFRVIFSLKKQQNTVWVRVLVSAVAIDKNLDDIYETEINIALDYNECVCVCQVLSEARLARPMTLGVKFTNPLNETLKNCCLTVMGYGLFKSEYVERLRANVCVRVSRVKELDPYATLKLSVMTIPYRAGLRTVVADFDCSAFTDVKGTRSVHEIIGRLMDENH</sequence>
<name>A0A3Q4BAQ4_MOLML</name>
<evidence type="ECO:0000256" key="27">
    <source>
        <dbReference type="ARBA" id="ARBA00036876"/>
    </source>
</evidence>
<evidence type="ECO:0000256" key="37">
    <source>
        <dbReference type="ARBA" id="ARBA00043138"/>
    </source>
</evidence>
<keyword evidence="17" id="KW-0547">Nucleotide-binding</keyword>
<dbReference type="Ensembl" id="ENSMMOT00000015698.1">
    <property type="protein sequence ID" value="ENSMMOP00000015445.1"/>
    <property type="gene ID" value="ENSMMOG00000011769.1"/>
</dbReference>
<dbReference type="SUPFAM" id="SSF54001">
    <property type="entry name" value="Cysteine proteinases"/>
    <property type="match status" value="1"/>
</dbReference>
<evidence type="ECO:0000256" key="11">
    <source>
        <dbReference type="ARBA" id="ARBA00022490"/>
    </source>
</evidence>
<evidence type="ECO:0000259" key="43">
    <source>
        <dbReference type="SMART" id="SM00460"/>
    </source>
</evidence>
<dbReference type="InterPro" id="IPR014756">
    <property type="entry name" value="Ig_E-set"/>
</dbReference>
<evidence type="ECO:0000256" key="28">
    <source>
        <dbReference type="ARBA" id="ARBA00039019"/>
    </source>
</evidence>
<evidence type="ECO:0000256" key="12">
    <source>
        <dbReference type="ARBA" id="ARBA00022525"/>
    </source>
</evidence>
<comment type="catalytic activity">
    <reaction evidence="27">
        <text>L-glutaminyl-[protein] + L-lysyl-[protein] = [protein]-L-lysyl-N(6)-5-L-glutamyl-[protein] + NH4(+)</text>
        <dbReference type="Rhea" id="RHEA:54816"/>
        <dbReference type="Rhea" id="RHEA-COMP:9752"/>
        <dbReference type="Rhea" id="RHEA-COMP:10207"/>
        <dbReference type="Rhea" id="RHEA-COMP:14005"/>
        <dbReference type="ChEBI" id="CHEBI:28938"/>
        <dbReference type="ChEBI" id="CHEBI:29969"/>
        <dbReference type="ChEBI" id="CHEBI:30011"/>
        <dbReference type="ChEBI" id="CHEBI:138370"/>
        <dbReference type="EC" id="2.3.2.13"/>
    </reaction>
    <physiologicalReaction direction="left-to-right" evidence="27">
        <dbReference type="Rhea" id="RHEA:54817"/>
    </physiologicalReaction>
</comment>
<keyword evidence="12" id="KW-0964">Secreted</keyword>
<keyword evidence="19" id="KW-0106">Calcium</keyword>
<dbReference type="GO" id="GO:0007399">
    <property type="term" value="P:nervous system development"/>
    <property type="evidence" value="ECO:0007669"/>
    <property type="project" value="UniProtKB-ARBA"/>
</dbReference>
<evidence type="ECO:0000313" key="45">
    <source>
        <dbReference type="Proteomes" id="UP000261620"/>
    </source>
</evidence>
<evidence type="ECO:0000256" key="2">
    <source>
        <dbReference type="ARBA" id="ARBA00004123"/>
    </source>
</evidence>
<dbReference type="Gene3D" id="3.90.260.10">
    <property type="entry name" value="Transglutaminase-like"/>
    <property type="match status" value="1"/>
</dbReference>
<keyword evidence="21" id="KW-0342">GTP-binding</keyword>
<dbReference type="GO" id="GO:0046872">
    <property type="term" value="F:metal ion binding"/>
    <property type="evidence" value="ECO:0007669"/>
    <property type="project" value="UniProtKB-KW"/>
</dbReference>
<dbReference type="InterPro" id="IPR038765">
    <property type="entry name" value="Papain-like_cys_pep_sf"/>
</dbReference>
<evidence type="ECO:0000256" key="14">
    <source>
        <dbReference type="ARBA" id="ARBA00022670"/>
    </source>
</evidence>
<evidence type="ECO:0000256" key="17">
    <source>
        <dbReference type="ARBA" id="ARBA00022741"/>
    </source>
</evidence>
<evidence type="ECO:0000256" key="39">
    <source>
        <dbReference type="ARBA" id="ARBA00047876"/>
    </source>
</evidence>
<dbReference type="InterPro" id="IPR001102">
    <property type="entry name" value="Transglutaminase_N"/>
</dbReference>
<evidence type="ECO:0000313" key="44">
    <source>
        <dbReference type="Ensembl" id="ENSMMOP00000015445.1"/>
    </source>
</evidence>
<evidence type="ECO:0000256" key="31">
    <source>
        <dbReference type="ARBA" id="ARBA00041677"/>
    </source>
</evidence>
<evidence type="ECO:0000256" key="8">
    <source>
        <dbReference type="ARBA" id="ARBA00005968"/>
    </source>
</evidence>
<dbReference type="InterPro" id="IPR036238">
    <property type="entry name" value="Transglutaminase_C_sf"/>
</dbReference>
<dbReference type="PIRSF" id="PIRSF000459">
    <property type="entry name" value="TGM_EBP42"/>
    <property type="match status" value="1"/>
</dbReference>
<dbReference type="Pfam" id="PF01841">
    <property type="entry name" value="Transglut_core"/>
    <property type="match status" value="1"/>
</dbReference>
<evidence type="ECO:0000256" key="30">
    <source>
        <dbReference type="ARBA" id="ARBA00041650"/>
    </source>
</evidence>
<comment type="subcellular location">
    <subcellularLocation>
        <location evidence="4">Cell membrane</location>
    </subcellularLocation>
    <subcellularLocation>
        <location evidence="5">Chromosome</location>
    </subcellularLocation>
    <subcellularLocation>
        <location evidence="7">Cytoplasm</location>
        <location evidence="7">Cytosol</location>
    </subcellularLocation>
    <subcellularLocation>
        <location evidence="3">Mitochondrion</location>
    </subcellularLocation>
    <subcellularLocation>
        <location evidence="2">Nucleus</location>
    </subcellularLocation>
    <subcellularLocation>
        <location evidence="6">Secreted</location>
        <location evidence="6">Extracellular space</location>
        <location evidence="6">Extracellular matrix</location>
    </subcellularLocation>
</comment>
<comment type="catalytic activity">
    <reaction evidence="40">
        <text>L-glutaminyl-[protein] + (R)-noradrenaline = 5-(R)-noradrenalinyl-L-glutamyl-[protein] + NH4(+)</text>
        <dbReference type="Rhea" id="RHEA:66560"/>
        <dbReference type="Rhea" id="RHEA-COMP:10207"/>
        <dbReference type="Rhea" id="RHEA-COMP:17054"/>
        <dbReference type="ChEBI" id="CHEBI:28938"/>
        <dbReference type="ChEBI" id="CHEBI:30011"/>
        <dbReference type="ChEBI" id="CHEBI:72587"/>
        <dbReference type="ChEBI" id="CHEBI:167178"/>
    </reaction>
    <physiologicalReaction direction="left-to-right" evidence="40">
        <dbReference type="Rhea" id="RHEA:66561"/>
    </physiologicalReaction>
</comment>
<evidence type="ECO:0000256" key="23">
    <source>
        <dbReference type="ARBA" id="ARBA00023242"/>
    </source>
</evidence>
<keyword evidence="20" id="KW-0496">Mitochondrion</keyword>
<evidence type="ECO:0000256" key="15">
    <source>
        <dbReference type="ARBA" id="ARBA00022679"/>
    </source>
</evidence>
<evidence type="ECO:0000256" key="4">
    <source>
        <dbReference type="ARBA" id="ARBA00004236"/>
    </source>
</evidence>
<keyword evidence="22" id="KW-0472">Membrane</keyword>
<evidence type="ECO:0000256" key="26">
    <source>
        <dbReference type="ARBA" id="ARBA00036377"/>
    </source>
</evidence>
<feature type="active site" evidence="42">
    <location>
        <position position="300"/>
    </location>
</feature>
<evidence type="ECO:0000256" key="25">
    <source>
        <dbReference type="ARBA" id="ARBA00024222"/>
    </source>
</evidence>
<dbReference type="PANTHER" id="PTHR11590">
    <property type="entry name" value="PROTEIN-GLUTAMINE GAMMA-GLUTAMYLTRANSFERASE"/>
    <property type="match status" value="1"/>
</dbReference>
<dbReference type="InterPro" id="IPR023608">
    <property type="entry name" value="Transglutaminase_animal"/>
</dbReference>
<evidence type="ECO:0000256" key="3">
    <source>
        <dbReference type="ARBA" id="ARBA00004173"/>
    </source>
</evidence>
<keyword evidence="9" id="KW-0158">Chromosome</keyword>
<evidence type="ECO:0000256" key="7">
    <source>
        <dbReference type="ARBA" id="ARBA00004514"/>
    </source>
</evidence>